<comment type="caution">
    <text evidence="15">The sequence shown here is derived from an EMBL/GenBank/DDBJ whole genome shotgun (WGS) entry which is preliminary data.</text>
</comment>
<evidence type="ECO:0000256" key="4">
    <source>
        <dbReference type="ARBA" id="ARBA00022452"/>
    </source>
</evidence>
<organism evidence="15 16">
    <name type="scientific">Pseudoalteromonas phenolica</name>
    <dbReference type="NCBI Taxonomy" id="161398"/>
    <lineage>
        <taxon>Bacteria</taxon>
        <taxon>Pseudomonadati</taxon>
        <taxon>Pseudomonadota</taxon>
        <taxon>Gammaproteobacteria</taxon>
        <taxon>Alteromonadales</taxon>
        <taxon>Pseudoalteromonadaceae</taxon>
        <taxon>Pseudoalteromonas</taxon>
    </lineage>
</organism>
<proteinExistence type="inferred from homology"/>
<evidence type="ECO:0000256" key="1">
    <source>
        <dbReference type="ARBA" id="ARBA00004571"/>
    </source>
</evidence>
<evidence type="ECO:0000256" key="8">
    <source>
        <dbReference type="ARBA" id="ARBA00023136"/>
    </source>
</evidence>
<evidence type="ECO:0000256" key="5">
    <source>
        <dbReference type="ARBA" id="ARBA00022692"/>
    </source>
</evidence>
<keyword evidence="10 11" id="KW-0998">Cell outer membrane</keyword>
<dbReference type="InterPro" id="IPR037066">
    <property type="entry name" value="Plug_dom_sf"/>
</dbReference>
<keyword evidence="5 11" id="KW-0812">Transmembrane</keyword>
<evidence type="ECO:0000313" key="16">
    <source>
        <dbReference type="Proteomes" id="UP000291338"/>
    </source>
</evidence>
<dbReference type="SUPFAM" id="SSF56935">
    <property type="entry name" value="Porins"/>
    <property type="match status" value="1"/>
</dbReference>
<dbReference type="GO" id="GO:0015344">
    <property type="term" value="F:siderophore uptake transmembrane transporter activity"/>
    <property type="evidence" value="ECO:0007669"/>
    <property type="project" value="TreeGrafter"/>
</dbReference>
<keyword evidence="9" id="KW-0675">Receptor</keyword>
<evidence type="ECO:0000256" key="7">
    <source>
        <dbReference type="ARBA" id="ARBA00023077"/>
    </source>
</evidence>
<dbReference type="Pfam" id="PF07715">
    <property type="entry name" value="Plug"/>
    <property type="match status" value="1"/>
</dbReference>
<evidence type="ECO:0000256" key="3">
    <source>
        <dbReference type="ARBA" id="ARBA00022448"/>
    </source>
</evidence>
<keyword evidence="8 11" id="KW-0472">Membrane</keyword>
<evidence type="ECO:0000256" key="6">
    <source>
        <dbReference type="ARBA" id="ARBA00022729"/>
    </source>
</evidence>
<sequence>MTPFAILPLLLSGTEQIEQIEVRAARDLLNSDNFNHAQAIFMSSEHVTSANNTVADWLTNMPSFSLNGQGGLYQSYSIRGLSRWRIRTNVNGIPIMTDRRAGNSASFIDPALVKNVSLLVGPSSLLYGSGAIAGVVSIESETYQPPTFSSTATDSDQSYSLLAANGNDKTSFAISHRAANEGKDANGEIIYSAYEQSSIGLNYKTQLKQQYEFKVRWLGSLSNDVQKSSSDDFSKKASIYPNDIHSLADISLTGLTWHLNIFNHYQNWDSKVTRNVKRENLTSYQSHTLGSSFYKESMLASIPTRFGFDWVSRSGVKITDKETDFLTDEISNNTLIDGHYHNLGTYIQGKFSIQDIELNLGTRYDLIETKNLTHSKNEQHISGNLSARYPFNSQHTSTFTVGSAFRFPTLTELYFNGVTPRGNTLGNKNLKTEHSLSYELTHKIKINNYTLQGSYFRTNLSDYIERVRINDNTRTYINLDEATISGFELSASIAVSKMLSHSLTYSTQNGEDQSGNHLSDISPSKLSIVSKMNLGDYEVITDIFYRSEHKEFGSGESALPSLVSANIKANWFINEELTGTIGVTNLFNKLYKTTADEDAPYANERRIKIGIKWQRI</sequence>
<evidence type="ECO:0000256" key="2">
    <source>
        <dbReference type="ARBA" id="ARBA00008143"/>
    </source>
</evidence>
<evidence type="ECO:0008006" key="17">
    <source>
        <dbReference type="Google" id="ProtNLM"/>
    </source>
</evidence>
<dbReference type="Pfam" id="PF00593">
    <property type="entry name" value="TonB_dep_Rec_b-barrel"/>
    <property type="match status" value="1"/>
</dbReference>
<dbReference type="RefSeq" id="WP_130256202.1">
    <property type="nucleotide sequence ID" value="NZ_PPSX01000056.1"/>
</dbReference>
<dbReference type="InterPro" id="IPR012910">
    <property type="entry name" value="Plug_dom"/>
</dbReference>
<evidence type="ECO:0000259" key="13">
    <source>
        <dbReference type="Pfam" id="PF00593"/>
    </source>
</evidence>
<comment type="similarity">
    <text evidence="2">Belongs to the TonB-dependent receptor family. Hemoglobin/haptoglobin binding protein subfamily.</text>
</comment>
<keyword evidence="4 11" id="KW-1134">Transmembrane beta strand</keyword>
<feature type="domain" description="TonB-dependent receptor-like beta-barrel" evidence="13">
    <location>
        <begin position="150"/>
        <end position="586"/>
    </location>
</feature>
<dbReference type="PANTHER" id="PTHR30069:SF29">
    <property type="entry name" value="HEMOGLOBIN AND HEMOGLOBIN-HAPTOGLOBIN-BINDING PROTEIN 1-RELATED"/>
    <property type="match status" value="1"/>
</dbReference>
<evidence type="ECO:0000256" key="12">
    <source>
        <dbReference type="RuleBase" id="RU003357"/>
    </source>
</evidence>
<keyword evidence="7 12" id="KW-0798">TonB box</keyword>
<comment type="subcellular location">
    <subcellularLocation>
        <location evidence="1 11">Cell outer membrane</location>
        <topology evidence="1 11">Multi-pass membrane protein</topology>
    </subcellularLocation>
</comment>
<dbReference type="GO" id="GO:0009279">
    <property type="term" value="C:cell outer membrane"/>
    <property type="evidence" value="ECO:0007669"/>
    <property type="project" value="UniProtKB-SubCell"/>
</dbReference>
<dbReference type="PROSITE" id="PS52016">
    <property type="entry name" value="TONB_DEPENDENT_REC_3"/>
    <property type="match status" value="1"/>
</dbReference>
<dbReference type="InterPro" id="IPR036942">
    <property type="entry name" value="Beta-barrel_TonB_sf"/>
</dbReference>
<accession>A0A4Q7IKK7</accession>
<keyword evidence="3 11" id="KW-0813">Transport</keyword>
<keyword evidence="6" id="KW-0732">Signal</keyword>
<reference evidence="15 16" key="1">
    <citation type="submission" date="2018-01" db="EMBL/GenBank/DDBJ databases">
        <title>Co-occurrence of chitin degradation, pigmentation and bioactivity in marine Pseudoalteromonas.</title>
        <authorList>
            <person name="Paulsen S."/>
            <person name="Gram L."/>
            <person name="Machado H."/>
        </authorList>
    </citation>
    <scope>NUCLEOTIDE SEQUENCE [LARGE SCALE GENOMIC DNA]</scope>
    <source>
        <strain evidence="15 16">S3898</strain>
    </source>
</reference>
<dbReference type="PANTHER" id="PTHR30069">
    <property type="entry name" value="TONB-DEPENDENT OUTER MEMBRANE RECEPTOR"/>
    <property type="match status" value="1"/>
</dbReference>
<dbReference type="InterPro" id="IPR039426">
    <property type="entry name" value="TonB-dep_rcpt-like"/>
</dbReference>
<dbReference type="EMBL" id="PPSX01000056">
    <property type="protein sequence ID" value="RZQ52410.1"/>
    <property type="molecule type" value="Genomic_DNA"/>
</dbReference>
<evidence type="ECO:0000313" key="15">
    <source>
        <dbReference type="EMBL" id="RZQ52410.1"/>
    </source>
</evidence>
<feature type="domain" description="TonB-dependent receptor plug" evidence="14">
    <location>
        <begin position="50"/>
        <end position="135"/>
    </location>
</feature>
<dbReference type="InterPro" id="IPR000531">
    <property type="entry name" value="Beta-barrel_TonB"/>
</dbReference>
<dbReference type="AlphaFoldDB" id="A0A4Q7IKK7"/>
<evidence type="ECO:0000259" key="14">
    <source>
        <dbReference type="Pfam" id="PF07715"/>
    </source>
</evidence>
<evidence type="ECO:0000256" key="10">
    <source>
        <dbReference type="ARBA" id="ARBA00023237"/>
    </source>
</evidence>
<name>A0A4Q7IKK7_9GAMM</name>
<dbReference type="Gene3D" id="2.40.170.20">
    <property type="entry name" value="TonB-dependent receptor, beta-barrel domain"/>
    <property type="match status" value="1"/>
</dbReference>
<dbReference type="GO" id="GO:0044718">
    <property type="term" value="P:siderophore transmembrane transport"/>
    <property type="evidence" value="ECO:0007669"/>
    <property type="project" value="TreeGrafter"/>
</dbReference>
<dbReference type="Proteomes" id="UP000291338">
    <property type="component" value="Unassembled WGS sequence"/>
</dbReference>
<dbReference type="Gene3D" id="2.170.130.10">
    <property type="entry name" value="TonB-dependent receptor, plug domain"/>
    <property type="match status" value="1"/>
</dbReference>
<gene>
    <name evidence="15" type="ORF">C1E23_14200</name>
</gene>
<evidence type="ECO:0000256" key="11">
    <source>
        <dbReference type="PROSITE-ProRule" id="PRU01360"/>
    </source>
</evidence>
<evidence type="ECO:0000256" key="9">
    <source>
        <dbReference type="ARBA" id="ARBA00023170"/>
    </source>
</evidence>
<protein>
    <recommendedName>
        <fullName evidence="17">TonB-dependent receptor</fullName>
    </recommendedName>
</protein>